<dbReference type="InterPro" id="IPR028979">
    <property type="entry name" value="Ser_kin/Pase_Hpr-like_N_sf"/>
</dbReference>
<keyword evidence="3" id="KW-1185">Reference proteome</keyword>
<proteinExistence type="predicted"/>
<dbReference type="EMBL" id="LT838272">
    <property type="protein sequence ID" value="SMB98928.1"/>
    <property type="molecule type" value="Genomic_DNA"/>
</dbReference>
<dbReference type="Proteomes" id="UP000192569">
    <property type="component" value="Chromosome I"/>
</dbReference>
<accession>A0A1W1W006</accession>
<evidence type="ECO:0000313" key="2">
    <source>
        <dbReference type="EMBL" id="SMB98928.1"/>
    </source>
</evidence>
<dbReference type="Pfam" id="PF07085">
    <property type="entry name" value="DRTGG"/>
    <property type="match status" value="1"/>
</dbReference>
<dbReference type="OrthoDB" id="9800356at2"/>
<sequence>MKVGEIASRLGLQVVAGYQGLEREVLAGYAADLLSAVIAHAPPGCLWVTLQTHENIVAVALLVDAAGIVVTSGRDPEEATRRRADAEGIPILTTKENTFIVAGELYKLLNF</sequence>
<gene>
    <name evidence="2" type="ORF">SAMN00808754_2632</name>
</gene>
<dbReference type="STRING" id="698762.SAMN00808754_2632"/>
<dbReference type="SUPFAM" id="SSF75138">
    <property type="entry name" value="HprK N-terminal domain-like"/>
    <property type="match status" value="1"/>
</dbReference>
<dbReference type="RefSeq" id="WP_084666308.1">
    <property type="nucleotide sequence ID" value="NZ_LT838272.1"/>
</dbReference>
<dbReference type="InterPro" id="IPR010766">
    <property type="entry name" value="DRTGG"/>
</dbReference>
<dbReference type="AlphaFoldDB" id="A0A1W1W006"/>
<dbReference type="Gene3D" id="3.40.1390.20">
    <property type="entry name" value="HprK N-terminal domain-like"/>
    <property type="match status" value="1"/>
</dbReference>
<feature type="domain" description="DRTGG" evidence="1">
    <location>
        <begin position="5"/>
        <end position="105"/>
    </location>
</feature>
<evidence type="ECO:0000259" key="1">
    <source>
        <dbReference type="Pfam" id="PF07085"/>
    </source>
</evidence>
<protein>
    <submittedName>
        <fullName evidence="2">DRTGG domain-containing protein</fullName>
    </submittedName>
</protein>
<name>A0A1W1W006_9FIRM</name>
<evidence type="ECO:0000313" key="3">
    <source>
        <dbReference type="Proteomes" id="UP000192569"/>
    </source>
</evidence>
<organism evidence="2 3">
    <name type="scientific">Thermanaeromonas toyohensis ToBE</name>
    <dbReference type="NCBI Taxonomy" id="698762"/>
    <lineage>
        <taxon>Bacteria</taxon>
        <taxon>Bacillati</taxon>
        <taxon>Bacillota</taxon>
        <taxon>Clostridia</taxon>
        <taxon>Neomoorellales</taxon>
        <taxon>Neomoorellaceae</taxon>
        <taxon>Thermanaeromonas</taxon>
    </lineage>
</organism>
<reference evidence="2 3" key="1">
    <citation type="submission" date="2017-04" db="EMBL/GenBank/DDBJ databases">
        <authorList>
            <person name="Afonso C.L."/>
            <person name="Miller P.J."/>
            <person name="Scott M.A."/>
            <person name="Spackman E."/>
            <person name="Goraichik I."/>
            <person name="Dimitrov K.M."/>
            <person name="Suarez D.L."/>
            <person name="Swayne D.E."/>
        </authorList>
    </citation>
    <scope>NUCLEOTIDE SEQUENCE [LARGE SCALE GENOMIC DNA]</scope>
    <source>
        <strain evidence="2 3">ToBE</strain>
    </source>
</reference>